<comment type="caution">
    <text evidence="1">The sequence shown here is derived from an EMBL/GenBank/DDBJ whole genome shotgun (WGS) entry which is preliminary data.</text>
</comment>
<proteinExistence type="predicted"/>
<gene>
    <name evidence="1" type="ORF">EZS27_013971</name>
</gene>
<reference evidence="1" key="1">
    <citation type="submission" date="2019-03" db="EMBL/GenBank/DDBJ databases">
        <title>Single cell metagenomics reveals metabolic interactions within the superorganism composed of flagellate Streblomastix strix and complex community of Bacteroidetes bacteria on its surface.</title>
        <authorList>
            <person name="Treitli S.C."/>
            <person name="Kolisko M."/>
            <person name="Husnik F."/>
            <person name="Keeling P."/>
            <person name="Hampl V."/>
        </authorList>
    </citation>
    <scope>NUCLEOTIDE SEQUENCE</scope>
    <source>
        <strain evidence="1">STM</strain>
    </source>
</reference>
<sequence>MKNKFSKSYIGNIFSNGMDITGVFNSLCSMYQDTTVTMEEEKTKREKINAEKEAKLEAIKTQKEFFLAYLEKTYDERARNFTKLFKIIDDAIAKNNIQQLAMSLDSLNKLAAESPFKVIADINALSNALEKKIEFDF</sequence>
<dbReference type="EMBL" id="SNRY01000652">
    <property type="protein sequence ID" value="KAA6337997.1"/>
    <property type="molecule type" value="Genomic_DNA"/>
</dbReference>
<organism evidence="1">
    <name type="scientific">termite gut metagenome</name>
    <dbReference type="NCBI Taxonomy" id="433724"/>
    <lineage>
        <taxon>unclassified sequences</taxon>
        <taxon>metagenomes</taxon>
        <taxon>organismal metagenomes</taxon>
    </lineage>
</organism>
<dbReference type="AlphaFoldDB" id="A0A5J4RVG4"/>
<name>A0A5J4RVG4_9ZZZZ</name>
<protein>
    <submittedName>
        <fullName evidence="1">Uncharacterized protein</fullName>
    </submittedName>
</protein>
<evidence type="ECO:0000313" key="1">
    <source>
        <dbReference type="EMBL" id="KAA6337997.1"/>
    </source>
</evidence>
<accession>A0A5J4RVG4</accession>